<dbReference type="OrthoDB" id="7305159at2"/>
<dbReference type="Proteomes" id="UP000246077">
    <property type="component" value="Unassembled WGS sequence"/>
</dbReference>
<keyword evidence="2" id="KW-1185">Reference proteome</keyword>
<organism evidence="1 2">
    <name type="scientific">Zavarzinia compransoris</name>
    <dbReference type="NCBI Taxonomy" id="1264899"/>
    <lineage>
        <taxon>Bacteria</taxon>
        <taxon>Pseudomonadati</taxon>
        <taxon>Pseudomonadota</taxon>
        <taxon>Alphaproteobacteria</taxon>
        <taxon>Rhodospirillales</taxon>
        <taxon>Zavarziniaceae</taxon>
        <taxon>Zavarzinia</taxon>
    </lineage>
</organism>
<dbReference type="EMBL" id="QGLF01000003">
    <property type="protein sequence ID" value="PWR20815.1"/>
    <property type="molecule type" value="Genomic_DNA"/>
</dbReference>
<protein>
    <submittedName>
        <fullName evidence="1">Uncharacterized protein</fullName>
    </submittedName>
</protein>
<comment type="caution">
    <text evidence="1">The sequence shown here is derived from an EMBL/GenBank/DDBJ whole genome shotgun (WGS) entry which is preliminary data.</text>
</comment>
<dbReference type="RefSeq" id="WP_109921459.1">
    <property type="nucleotide sequence ID" value="NZ_QGLF01000003.1"/>
</dbReference>
<dbReference type="AlphaFoldDB" id="A0A317E6X5"/>
<accession>A0A317E6X5</accession>
<sequence>MRLWLLMVFATALAGPLAGRGALADPSCDLGSGHRPDRPDAAAPAPCLAGDGMAVPLGAGRFGVCRNEDGNFIEYLADDAGTTLRPEPGFSMGSPADVLAYRADVDGDGAAEIVTARLNGISNGLGVSYWTVTIAGTGAGFATAASSFTVNEFGPEIFAPRIDGKPGCRVLATEWQGDGDGLDGTWFFGRWYDVVAGGLDLAPAGEARRRRLLNSFDALWRRTADALHREHGLSGLGTPLAWLSGKAATAFDPRLPGPPGTAEVLTVTGIEYRPDPQNEVWPTATLVLRDAAGAERSFPLSDVRVGSIAERRLWPQGYRPADLAAWAGRSALYEAERADGPKPVLWLK</sequence>
<gene>
    <name evidence="1" type="ORF">DKG75_12550</name>
</gene>
<name>A0A317E6X5_9PROT</name>
<evidence type="ECO:0000313" key="2">
    <source>
        <dbReference type="Proteomes" id="UP000246077"/>
    </source>
</evidence>
<reference evidence="2" key="1">
    <citation type="submission" date="2018-05" db="EMBL/GenBank/DDBJ databases">
        <title>Zavarzinia sp. HR-AS.</title>
        <authorList>
            <person name="Lee Y."/>
            <person name="Jeon C.O."/>
        </authorList>
    </citation>
    <scope>NUCLEOTIDE SEQUENCE [LARGE SCALE GENOMIC DNA]</scope>
    <source>
        <strain evidence="2">DSM 1231</strain>
    </source>
</reference>
<evidence type="ECO:0000313" key="1">
    <source>
        <dbReference type="EMBL" id="PWR20815.1"/>
    </source>
</evidence>
<proteinExistence type="predicted"/>